<dbReference type="RefSeq" id="WP_100152207.1">
    <property type="nucleotide sequence ID" value="NZ_MEIL01000029.1"/>
</dbReference>
<evidence type="ECO:0000313" key="1">
    <source>
        <dbReference type="EMBL" id="PIT38186.1"/>
    </source>
</evidence>
<dbReference type="Proteomes" id="UP000230202">
    <property type="component" value="Unassembled WGS sequence"/>
</dbReference>
<proteinExistence type="predicted"/>
<comment type="caution">
    <text evidence="1">The sequence shown here is derived from an EMBL/GenBank/DDBJ whole genome shotgun (WGS) entry which is preliminary data.</text>
</comment>
<dbReference type="EMBL" id="MEIL01000029">
    <property type="protein sequence ID" value="PIT38186.1"/>
    <property type="molecule type" value="Genomic_DNA"/>
</dbReference>
<name>A0A2N9X4T3_9NEIS</name>
<dbReference type="AlphaFoldDB" id="A0A2N9X4T3"/>
<sequence>MLKNIFICVLLMVVLNACHSVPVINVLPELKHTLSMQIIDVNGNNSLLLIEPLGRQQWRFVQVDSLGAPISRQILQNGKWRNDGFMPPNPSARQLFSAVYAYLGQQHHWPIPSVLNDVKIVTGKGDTVADISWKNQHWQIRELADE</sequence>
<evidence type="ECO:0008006" key="3">
    <source>
        <dbReference type="Google" id="ProtNLM"/>
    </source>
</evidence>
<accession>A0A2N9X4T3</accession>
<organism evidence="1 2">
    <name type="scientific">Snodgrassella alvi</name>
    <dbReference type="NCBI Taxonomy" id="1196083"/>
    <lineage>
        <taxon>Bacteria</taxon>
        <taxon>Pseudomonadati</taxon>
        <taxon>Pseudomonadota</taxon>
        <taxon>Betaproteobacteria</taxon>
        <taxon>Neisseriales</taxon>
        <taxon>Neisseriaceae</taxon>
        <taxon>Snodgrassella</taxon>
    </lineage>
</organism>
<reference evidence="1" key="1">
    <citation type="journal article" date="2017" name="MBio">
        <title>Type VI secretion-mediated competition in the bee gut microbiome.</title>
        <authorList>
            <person name="Steele M.I."/>
            <person name="Kwong W.K."/>
            <person name="Powell J.E."/>
            <person name="Whiteley M."/>
            <person name="Moran N.A."/>
        </authorList>
    </citation>
    <scope>NUCLEOTIDE SEQUENCE [LARGE SCALE GENOMIC DNA]</scope>
    <source>
        <strain evidence="1">WkB273</strain>
    </source>
</reference>
<protein>
    <recommendedName>
        <fullName evidence="3">Lipoprotein</fullName>
    </recommendedName>
</protein>
<gene>
    <name evidence="1" type="ORF">BHC54_06420</name>
</gene>
<evidence type="ECO:0000313" key="2">
    <source>
        <dbReference type="Proteomes" id="UP000230202"/>
    </source>
</evidence>
<keyword evidence="2" id="KW-1185">Reference proteome</keyword>